<dbReference type="InterPro" id="IPR011989">
    <property type="entry name" value="ARM-like"/>
</dbReference>
<dbReference type="SUPFAM" id="SSF48371">
    <property type="entry name" value="ARM repeat"/>
    <property type="match status" value="1"/>
</dbReference>
<protein>
    <recommendedName>
        <fullName evidence="9">Nuclear condensin complex subunit 3 C-terminal domain-containing protein</fullName>
    </recommendedName>
</protein>
<accession>A0A7R9PIH5</accession>
<dbReference type="InterPro" id="IPR025977">
    <property type="entry name" value="Cnd3_C"/>
</dbReference>
<dbReference type="GO" id="GO:0051301">
    <property type="term" value="P:cell division"/>
    <property type="evidence" value="ECO:0007669"/>
    <property type="project" value="UniProtKB-KW"/>
</dbReference>
<comment type="similarity">
    <text evidence="2">Belongs to the CND3 (condensin subunit 3) family.</text>
</comment>
<dbReference type="InterPro" id="IPR027165">
    <property type="entry name" value="CND3"/>
</dbReference>
<evidence type="ECO:0000256" key="1">
    <source>
        <dbReference type="ARBA" id="ARBA00004286"/>
    </source>
</evidence>
<evidence type="ECO:0000256" key="6">
    <source>
        <dbReference type="ARBA" id="ARBA00023067"/>
    </source>
</evidence>
<proteinExistence type="inferred from homology"/>
<evidence type="ECO:0000313" key="10">
    <source>
        <dbReference type="EMBL" id="CAD7588237.1"/>
    </source>
</evidence>
<evidence type="ECO:0000259" key="9">
    <source>
        <dbReference type="Pfam" id="PF12719"/>
    </source>
</evidence>
<evidence type="ECO:0000256" key="2">
    <source>
        <dbReference type="ARBA" id="ARBA00006533"/>
    </source>
</evidence>
<feature type="compositionally biased region" description="Low complexity" evidence="8">
    <location>
        <begin position="794"/>
        <end position="807"/>
    </location>
</feature>
<feature type="compositionally biased region" description="Low complexity" evidence="8">
    <location>
        <begin position="770"/>
        <end position="781"/>
    </location>
</feature>
<dbReference type="GO" id="GO:0007076">
    <property type="term" value="P:mitotic chromosome condensation"/>
    <property type="evidence" value="ECO:0007669"/>
    <property type="project" value="InterPro"/>
</dbReference>
<dbReference type="PANTHER" id="PTHR14418">
    <property type="entry name" value="CONDENSIN COMPLEX SUBUNIT 3-RELATED"/>
    <property type="match status" value="1"/>
</dbReference>
<keyword evidence="7" id="KW-0131">Cell cycle</keyword>
<keyword evidence="3" id="KW-0158">Chromosome</keyword>
<dbReference type="GO" id="GO:0000796">
    <property type="term" value="C:condensin complex"/>
    <property type="evidence" value="ECO:0007669"/>
    <property type="project" value="InterPro"/>
</dbReference>
<evidence type="ECO:0000256" key="5">
    <source>
        <dbReference type="ARBA" id="ARBA00022776"/>
    </source>
</evidence>
<dbReference type="PANTHER" id="PTHR14418:SF5">
    <property type="entry name" value="CONDENSIN COMPLEX SUBUNIT 3"/>
    <property type="match status" value="1"/>
</dbReference>
<evidence type="ECO:0000256" key="8">
    <source>
        <dbReference type="SAM" id="MobiDB-lite"/>
    </source>
</evidence>
<reference evidence="10" key="1">
    <citation type="submission" date="2020-11" db="EMBL/GenBank/DDBJ databases">
        <authorList>
            <person name="Tran Van P."/>
        </authorList>
    </citation>
    <scope>NUCLEOTIDE SEQUENCE</scope>
</reference>
<keyword evidence="4" id="KW-0132">Cell division</keyword>
<keyword evidence="5" id="KW-0498">Mitosis</keyword>
<organism evidence="10">
    <name type="scientific">Timema genevievae</name>
    <name type="common">Walking stick</name>
    <dbReference type="NCBI Taxonomy" id="629358"/>
    <lineage>
        <taxon>Eukaryota</taxon>
        <taxon>Metazoa</taxon>
        <taxon>Ecdysozoa</taxon>
        <taxon>Arthropoda</taxon>
        <taxon>Hexapoda</taxon>
        <taxon>Insecta</taxon>
        <taxon>Pterygota</taxon>
        <taxon>Neoptera</taxon>
        <taxon>Polyneoptera</taxon>
        <taxon>Phasmatodea</taxon>
        <taxon>Timematodea</taxon>
        <taxon>Timematoidea</taxon>
        <taxon>Timematidae</taxon>
        <taxon>Timema</taxon>
    </lineage>
</organism>
<keyword evidence="6" id="KW-0226">DNA condensation</keyword>
<comment type="subcellular location">
    <subcellularLocation>
        <location evidence="1">Chromosome</location>
    </subcellularLocation>
</comment>
<dbReference type="GO" id="GO:0000793">
    <property type="term" value="C:condensed chromosome"/>
    <property type="evidence" value="ECO:0007669"/>
    <property type="project" value="TreeGrafter"/>
</dbReference>
<dbReference type="InterPro" id="IPR016024">
    <property type="entry name" value="ARM-type_fold"/>
</dbReference>
<evidence type="ECO:0000256" key="3">
    <source>
        <dbReference type="ARBA" id="ARBA00022454"/>
    </source>
</evidence>
<dbReference type="GO" id="GO:0005737">
    <property type="term" value="C:cytoplasm"/>
    <property type="evidence" value="ECO:0007669"/>
    <property type="project" value="TreeGrafter"/>
</dbReference>
<feature type="region of interest" description="Disordered" evidence="8">
    <location>
        <begin position="740"/>
        <end position="807"/>
    </location>
</feature>
<evidence type="ECO:0000256" key="7">
    <source>
        <dbReference type="ARBA" id="ARBA00023306"/>
    </source>
</evidence>
<feature type="domain" description="Nuclear condensin complex subunit 3 C-terminal" evidence="9">
    <location>
        <begin position="375"/>
        <end position="662"/>
    </location>
</feature>
<dbReference type="EMBL" id="OE839688">
    <property type="protein sequence ID" value="CAD7588237.1"/>
    <property type="molecule type" value="Genomic_DNA"/>
</dbReference>
<dbReference type="Gene3D" id="1.25.10.10">
    <property type="entry name" value="Leucine-rich Repeat Variant"/>
    <property type="match status" value="2"/>
</dbReference>
<sequence length="807" mass="90513">MNLRRIFIHGEKSPAIDRCLELAGKFAASLCEEDEENAQSSEDDKNNLFVKQLFNFLLEDKATSVRHQAVLALQRLQDPINPTCRVIKSFMFHLELDPSSEVRRGILQVMARSNLTIPQIIDRTRDVKDTVRKQAYLSLARVKVRSLTIKDREGLLSAGLKDRNQPLDSLMDAMLPLLTDKLIPLEQLTPENAFYWKCLVQFLSKEGHEEEVERIIPNLSPFVAHIKSFFLSQGNTNTLEAKLANLQYEFILLQLVELTSVFDLGDEMGRLQDLAEVISEIHQPLVDVEVSNQKVLSEAQMERNLEQAKLSVELNEIMEEIDEAVKSKTFSKAQLLTDRADEIQAQLDLMAEQAEVPSTQEQKRQERNDQATLSKCLNIVIEMMQSKCITSLTPQLRTLCQNFVLPCMQVEDNLVRPLAIKALGTMCLLNEELAKEHILLFYIQIANSDQDEVSNMALAVIFDLLLLYGLKTFQIEEKPDDIDSDENTNTIANVNPEDSVNLISILTNLLDSTSIPLRNTAALGLCKLLLASRIMSANLITRLIVMWFNPLSSDDTYMRQMLSSFFTEFVTTCSWSAETLEEAFLPTLKTILDAPSTSPLVNVNPQSVTMLLISITKPGIGDKGFQGNVHNNLAISLCNEIIKIPDYEYNDILLHALTHLELNLDNAVLKEQLECIVEDKMCVRYLNKFQQILINSPILSETTDGTVTTDATMTTGRDTPSVMMEVDATKVSDQVISPISEDLSTHEETGPKQITNLPGRKETLRKKPTSSDSSLSSSISSPMTRSKARIVIPESPENTSSSSDESG</sequence>
<dbReference type="AlphaFoldDB" id="A0A7R9PIH5"/>
<gene>
    <name evidence="10" type="ORF">TGEB3V08_LOCUS2328</name>
</gene>
<dbReference type="Pfam" id="PF12719">
    <property type="entry name" value="Cnd3"/>
    <property type="match status" value="1"/>
</dbReference>
<evidence type="ECO:0000256" key="4">
    <source>
        <dbReference type="ARBA" id="ARBA00022618"/>
    </source>
</evidence>
<name>A0A7R9PIH5_TIMGE</name>